<dbReference type="InterPro" id="IPR041519">
    <property type="entry name" value="HEPN_RiboL-PSP"/>
</dbReference>
<dbReference type="AlphaFoldDB" id="A0AAE4R307"/>
<comment type="caution">
    <text evidence="2">The sequence shown here is derived from an EMBL/GenBank/DDBJ whole genome shotgun (WGS) entry which is preliminary data.</text>
</comment>
<proteinExistence type="predicted"/>
<name>A0AAE4R307_9ACTN</name>
<evidence type="ECO:0000259" key="1">
    <source>
        <dbReference type="Pfam" id="PF18735"/>
    </source>
</evidence>
<evidence type="ECO:0000313" key="2">
    <source>
        <dbReference type="EMBL" id="MDV6312104.1"/>
    </source>
</evidence>
<dbReference type="Proteomes" id="UP001185922">
    <property type="component" value="Unassembled WGS sequence"/>
</dbReference>
<dbReference type="RefSeq" id="WP_039586596.1">
    <property type="nucleotide sequence ID" value="NZ_JAWLKH010000007.1"/>
</dbReference>
<sequence>MAALDTYFHWAIADAPLVNMPSALRNLEIPFEDLIALSEAMVANREKIRPKVRARHVLERVILTKTFQSSRNVETAMQMLGVRKAFSKIKEHITPAQSVSEIKDRLDHIVRRRNQIVHEGDLQRQSRPRSIKRQNVDGGEFKDDIVWLRSLVDAVDEALKTASLKK</sequence>
<reference evidence="2" key="1">
    <citation type="submission" date="2023-10" db="EMBL/GenBank/DDBJ databases">
        <title>Development of a sustainable strategy for remediation of hydrocarbon-contaminated territories based on the waste exchange concept.</title>
        <authorList>
            <person name="Krivoruchko A."/>
        </authorList>
    </citation>
    <scope>NUCLEOTIDE SEQUENCE</scope>
    <source>
        <strain evidence="2">IEGM 1279</strain>
    </source>
</reference>
<accession>A0AAE4R307</accession>
<organism evidence="2 3">
    <name type="scientific">Gordonia amicalis</name>
    <dbReference type="NCBI Taxonomy" id="89053"/>
    <lineage>
        <taxon>Bacteria</taxon>
        <taxon>Bacillati</taxon>
        <taxon>Actinomycetota</taxon>
        <taxon>Actinomycetes</taxon>
        <taxon>Mycobacteriales</taxon>
        <taxon>Gordoniaceae</taxon>
        <taxon>Gordonia</taxon>
    </lineage>
</organism>
<evidence type="ECO:0000313" key="3">
    <source>
        <dbReference type="Proteomes" id="UP001185922"/>
    </source>
</evidence>
<protein>
    <submittedName>
        <fullName evidence="2">HEPN domain-containing protein</fullName>
    </submittedName>
</protein>
<dbReference type="EMBL" id="JAWLKH010000007">
    <property type="protein sequence ID" value="MDV6312104.1"/>
    <property type="molecule type" value="Genomic_DNA"/>
</dbReference>
<dbReference type="Pfam" id="PF18735">
    <property type="entry name" value="HEPN_RiboL-PSP"/>
    <property type="match status" value="1"/>
</dbReference>
<gene>
    <name evidence="2" type="ORF">R3Q15_09440</name>
</gene>
<feature type="domain" description="RiboL-PSP-HEPN" evidence="1">
    <location>
        <begin position="73"/>
        <end position="160"/>
    </location>
</feature>